<comment type="function">
    <text evidence="11">Peptidoglycan polymerase that catalyzes glycan chain elongation from lipid-linked precursors.</text>
</comment>
<keyword evidence="8 11" id="KW-1133">Transmembrane helix</keyword>
<sequence>MVLFKWALKAIRWMVVLFFCTTILAVVAYRFVPVYATPLMFIRCFQQISAGESPRWHHKWVPLEKISRHMPVAVMASEDARFLKHHGFDFDAIQKAAAHNMKGGTMHGASTISQQTAKNVFLWPGRSWIRKGLEAYFTFLIEMMWSKQRIMEVYLNSIEMGDGIYGVESVARRHFDKKAADLFRSECALIAATLPNPLRYDSANPSAYMRKRQRQIEREMKFIPSFPKEGEDVDPSTALGWRNH</sequence>
<dbReference type="EMBL" id="DXBE01000024">
    <property type="protein sequence ID" value="HIZ68782.1"/>
    <property type="molecule type" value="Genomic_DNA"/>
</dbReference>
<keyword evidence="4 11" id="KW-0808">Transferase</keyword>
<evidence type="ECO:0000256" key="9">
    <source>
        <dbReference type="ARBA" id="ARBA00023136"/>
    </source>
</evidence>
<reference evidence="13" key="2">
    <citation type="submission" date="2021-04" db="EMBL/GenBank/DDBJ databases">
        <authorList>
            <person name="Gilroy R."/>
        </authorList>
    </citation>
    <scope>NUCLEOTIDE SEQUENCE</scope>
    <source>
        <strain evidence="13">ChiHecec3B27-8219</strain>
    </source>
</reference>
<evidence type="ECO:0000256" key="10">
    <source>
        <dbReference type="ARBA" id="ARBA00023316"/>
    </source>
</evidence>
<evidence type="ECO:0000313" key="13">
    <source>
        <dbReference type="EMBL" id="HIZ68782.1"/>
    </source>
</evidence>
<dbReference type="HAMAP" id="MF_00766">
    <property type="entry name" value="PGT_MtgA"/>
    <property type="match status" value="1"/>
</dbReference>
<keyword evidence="3 11" id="KW-0328">Glycosyltransferase</keyword>
<comment type="caution">
    <text evidence="13">The sequence shown here is derived from an EMBL/GenBank/DDBJ whole genome shotgun (WGS) entry which is preliminary data.</text>
</comment>
<evidence type="ECO:0000256" key="2">
    <source>
        <dbReference type="ARBA" id="ARBA00022519"/>
    </source>
</evidence>
<keyword evidence="2" id="KW-0997">Cell inner membrane</keyword>
<comment type="pathway">
    <text evidence="11">Cell wall biogenesis; peptidoglycan biosynthesis.</text>
</comment>
<evidence type="ECO:0000256" key="11">
    <source>
        <dbReference type="HAMAP-Rule" id="MF_00766"/>
    </source>
</evidence>
<keyword evidence="6 11" id="KW-0133">Cell shape</keyword>
<dbReference type="InterPro" id="IPR001264">
    <property type="entry name" value="Glyco_trans_51"/>
</dbReference>
<organism evidence="13 14">
    <name type="scientific">Candidatus Prevotella avicola</name>
    <dbReference type="NCBI Taxonomy" id="2838738"/>
    <lineage>
        <taxon>Bacteria</taxon>
        <taxon>Pseudomonadati</taxon>
        <taxon>Bacteroidota</taxon>
        <taxon>Bacteroidia</taxon>
        <taxon>Bacteroidales</taxon>
        <taxon>Prevotellaceae</taxon>
        <taxon>Prevotella</taxon>
    </lineage>
</organism>
<protein>
    <recommendedName>
        <fullName evidence="11">Biosynthetic peptidoglycan transglycosylase</fullName>
        <ecNumber evidence="11">2.4.99.28</ecNumber>
    </recommendedName>
    <alternativeName>
        <fullName evidence="11">Glycan polymerase</fullName>
    </alternativeName>
    <alternativeName>
        <fullName evidence="11">Peptidoglycan glycosyltransferase MtgA</fullName>
        <shortName evidence="11">PGT</shortName>
    </alternativeName>
</protein>
<evidence type="ECO:0000256" key="5">
    <source>
        <dbReference type="ARBA" id="ARBA00022692"/>
    </source>
</evidence>
<dbReference type="InterPro" id="IPR023346">
    <property type="entry name" value="Lysozyme-like_dom_sf"/>
</dbReference>
<evidence type="ECO:0000259" key="12">
    <source>
        <dbReference type="Pfam" id="PF00912"/>
    </source>
</evidence>
<dbReference type="Pfam" id="PF00912">
    <property type="entry name" value="Transgly"/>
    <property type="match status" value="1"/>
</dbReference>
<keyword evidence="7 11" id="KW-0573">Peptidoglycan synthesis</keyword>
<dbReference type="NCBIfam" id="TIGR02070">
    <property type="entry name" value="mono_pep_trsgly"/>
    <property type="match status" value="1"/>
</dbReference>
<dbReference type="GO" id="GO:0009252">
    <property type="term" value="P:peptidoglycan biosynthetic process"/>
    <property type="evidence" value="ECO:0007669"/>
    <property type="project" value="UniProtKB-UniRule"/>
</dbReference>
<dbReference type="GO" id="GO:0008955">
    <property type="term" value="F:peptidoglycan glycosyltransferase activity"/>
    <property type="evidence" value="ECO:0007669"/>
    <property type="project" value="UniProtKB-UniRule"/>
</dbReference>
<dbReference type="GO" id="GO:0016763">
    <property type="term" value="F:pentosyltransferase activity"/>
    <property type="evidence" value="ECO:0007669"/>
    <property type="project" value="InterPro"/>
</dbReference>
<dbReference type="GO" id="GO:0005886">
    <property type="term" value="C:plasma membrane"/>
    <property type="evidence" value="ECO:0007669"/>
    <property type="project" value="UniProtKB-SubCell"/>
</dbReference>
<evidence type="ECO:0000313" key="14">
    <source>
        <dbReference type="Proteomes" id="UP000824055"/>
    </source>
</evidence>
<evidence type="ECO:0000256" key="7">
    <source>
        <dbReference type="ARBA" id="ARBA00022984"/>
    </source>
</evidence>
<dbReference type="PANTHER" id="PTHR30400:SF0">
    <property type="entry name" value="BIOSYNTHETIC PEPTIDOGLYCAN TRANSGLYCOSYLASE"/>
    <property type="match status" value="1"/>
</dbReference>
<evidence type="ECO:0000256" key="1">
    <source>
        <dbReference type="ARBA" id="ARBA00022475"/>
    </source>
</evidence>
<evidence type="ECO:0000256" key="3">
    <source>
        <dbReference type="ARBA" id="ARBA00022676"/>
    </source>
</evidence>
<dbReference type="GO" id="GO:0071555">
    <property type="term" value="P:cell wall organization"/>
    <property type="evidence" value="ECO:0007669"/>
    <property type="project" value="UniProtKB-KW"/>
</dbReference>
<evidence type="ECO:0000256" key="8">
    <source>
        <dbReference type="ARBA" id="ARBA00022989"/>
    </source>
</evidence>
<proteinExistence type="inferred from homology"/>
<dbReference type="Proteomes" id="UP000824055">
    <property type="component" value="Unassembled WGS sequence"/>
</dbReference>
<dbReference type="Gene3D" id="1.10.3810.10">
    <property type="entry name" value="Biosynthetic peptidoglycan transglycosylase-like"/>
    <property type="match status" value="1"/>
</dbReference>
<name>A0A9D2JW52_9BACT</name>
<comment type="subcellular location">
    <subcellularLocation>
        <location evidence="11">Cell membrane</location>
        <topology evidence="11">Single-pass membrane protein</topology>
    </subcellularLocation>
</comment>
<evidence type="ECO:0000256" key="4">
    <source>
        <dbReference type="ARBA" id="ARBA00022679"/>
    </source>
</evidence>
<keyword evidence="1 11" id="KW-1003">Cell membrane</keyword>
<keyword evidence="9 11" id="KW-0472">Membrane</keyword>
<dbReference type="InterPro" id="IPR011812">
    <property type="entry name" value="Pep_trsgly"/>
</dbReference>
<keyword evidence="5 11" id="KW-0812">Transmembrane</keyword>
<keyword evidence="10 11" id="KW-0961">Cell wall biogenesis/degradation</keyword>
<evidence type="ECO:0000256" key="6">
    <source>
        <dbReference type="ARBA" id="ARBA00022960"/>
    </source>
</evidence>
<dbReference type="EC" id="2.4.99.28" evidence="11"/>
<dbReference type="GO" id="GO:0008360">
    <property type="term" value="P:regulation of cell shape"/>
    <property type="evidence" value="ECO:0007669"/>
    <property type="project" value="UniProtKB-KW"/>
</dbReference>
<reference evidence="13" key="1">
    <citation type="journal article" date="2021" name="PeerJ">
        <title>Extensive microbial diversity within the chicken gut microbiome revealed by metagenomics and culture.</title>
        <authorList>
            <person name="Gilroy R."/>
            <person name="Ravi A."/>
            <person name="Getino M."/>
            <person name="Pursley I."/>
            <person name="Horton D.L."/>
            <person name="Alikhan N.F."/>
            <person name="Baker D."/>
            <person name="Gharbi K."/>
            <person name="Hall N."/>
            <person name="Watson M."/>
            <person name="Adriaenssens E.M."/>
            <person name="Foster-Nyarko E."/>
            <person name="Jarju S."/>
            <person name="Secka A."/>
            <person name="Antonio M."/>
            <person name="Oren A."/>
            <person name="Chaudhuri R.R."/>
            <person name="La Ragione R."/>
            <person name="Hildebrand F."/>
            <person name="Pallen M.J."/>
        </authorList>
    </citation>
    <scope>NUCLEOTIDE SEQUENCE</scope>
    <source>
        <strain evidence="13">ChiHecec3B27-8219</strain>
    </source>
</reference>
<feature type="domain" description="Glycosyl transferase family 51" evidence="12">
    <location>
        <begin position="56"/>
        <end position="220"/>
    </location>
</feature>
<dbReference type="AlphaFoldDB" id="A0A9D2JW52"/>
<dbReference type="InterPro" id="IPR036950">
    <property type="entry name" value="PBP_transglycosylase"/>
</dbReference>
<comment type="catalytic activity">
    <reaction evidence="11">
        <text>[GlcNAc-(1-&gt;4)-Mur2Ac(oyl-L-Ala-gamma-D-Glu-L-Lys-D-Ala-D-Ala)](n)-di-trans,octa-cis-undecaprenyl diphosphate + beta-D-GlcNAc-(1-&gt;4)-Mur2Ac(oyl-L-Ala-gamma-D-Glu-L-Lys-D-Ala-D-Ala)-di-trans,octa-cis-undecaprenyl diphosphate = [GlcNAc-(1-&gt;4)-Mur2Ac(oyl-L-Ala-gamma-D-Glu-L-Lys-D-Ala-D-Ala)](n+1)-di-trans,octa-cis-undecaprenyl diphosphate + di-trans,octa-cis-undecaprenyl diphosphate + H(+)</text>
        <dbReference type="Rhea" id="RHEA:23708"/>
        <dbReference type="Rhea" id="RHEA-COMP:9602"/>
        <dbReference type="Rhea" id="RHEA-COMP:9603"/>
        <dbReference type="ChEBI" id="CHEBI:15378"/>
        <dbReference type="ChEBI" id="CHEBI:58405"/>
        <dbReference type="ChEBI" id="CHEBI:60033"/>
        <dbReference type="ChEBI" id="CHEBI:78435"/>
        <dbReference type="EC" id="2.4.99.28"/>
    </reaction>
</comment>
<dbReference type="GO" id="GO:0009274">
    <property type="term" value="C:peptidoglycan-based cell wall"/>
    <property type="evidence" value="ECO:0007669"/>
    <property type="project" value="InterPro"/>
</dbReference>
<comment type="similarity">
    <text evidence="11">Belongs to the glycosyltransferase 51 family.</text>
</comment>
<accession>A0A9D2JW52</accession>
<dbReference type="PANTHER" id="PTHR30400">
    <property type="entry name" value="MONOFUNCTIONAL BIOSYNTHETIC PEPTIDOGLYCAN TRANSGLYCOSYLASE"/>
    <property type="match status" value="1"/>
</dbReference>
<dbReference type="SUPFAM" id="SSF53955">
    <property type="entry name" value="Lysozyme-like"/>
    <property type="match status" value="1"/>
</dbReference>
<gene>
    <name evidence="11 13" type="primary">mtgA</name>
    <name evidence="13" type="ORF">H9966_02710</name>
</gene>